<sequence length="227" mass="24527">MSAAIYTLAPTRKRTLTLIPHQHLVSSSRIASTTHQNLGTKESRVLEQSIDPIMEPETEKRPASLLGTLRTAVNKVRFLLSFSATRWILTSITGRGRSAAATQHRLSFGSRRPSLLDAEDDTSPSGSASSTAGPSRTSSLGSATTVSRTSSRASSSSEYSRSASSGAASSSSGDGSSPAGDKDIDRRAEEFIANFYRHIHMERQVSLQLRYCRTDSPPQDRTSPRLI</sequence>
<proteinExistence type="predicted"/>
<dbReference type="EnsemblPlants" id="AVESA.00010b.r2.7DG1381980.1">
    <property type="protein sequence ID" value="AVESA.00010b.r2.7DG1381980.1.CDS.1"/>
    <property type="gene ID" value="AVESA.00010b.r2.7DG1381980"/>
</dbReference>
<reference evidence="1" key="2">
    <citation type="submission" date="2025-09" db="UniProtKB">
        <authorList>
            <consortium name="EnsemblPlants"/>
        </authorList>
    </citation>
    <scope>IDENTIFICATION</scope>
</reference>
<name>A0ACD6AKN5_AVESA</name>
<dbReference type="Proteomes" id="UP001732700">
    <property type="component" value="Chromosome 7D"/>
</dbReference>
<evidence type="ECO:0000313" key="1">
    <source>
        <dbReference type="EnsemblPlants" id="AVESA.00010b.r2.7DG1381980.1.CDS.1"/>
    </source>
</evidence>
<accession>A0ACD6AKN5</accession>
<keyword evidence="2" id="KW-1185">Reference proteome</keyword>
<protein>
    <submittedName>
        <fullName evidence="1">Uncharacterized protein</fullName>
    </submittedName>
</protein>
<organism evidence="1 2">
    <name type="scientific">Avena sativa</name>
    <name type="common">Oat</name>
    <dbReference type="NCBI Taxonomy" id="4498"/>
    <lineage>
        <taxon>Eukaryota</taxon>
        <taxon>Viridiplantae</taxon>
        <taxon>Streptophyta</taxon>
        <taxon>Embryophyta</taxon>
        <taxon>Tracheophyta</taxon>
        <taxon>Spermatophyta</taxon>
        <taxon>Magnoliopsida</taxon>
        <taxon>Liliopsida</taxon>
        <taxon>Poales</taxon>
        <taxon>Poaceae</taxon>
        <taxon>BOP clade</taxon>
        <taxon>Pooideae</taxon>
        <taxon>Poodae</taxon>
        <taxon>Poeae</taxon>
        <taxon>Poeae Chloroplast Group 1 (Aveneae type)</taxon>
        <taxon>Aveninae</taxon>
        <taxon>Avena</taxon>
    </lineage>
</organism>
<evidence type="ECO:0000313" key="2">
    <source>
        <dbReference type="Proteomes" id="UP001732700"/>
    </source>
</evidence>
<reference evidence="1" key="1">
    <citation type="submission" date="2021-05" db="EMBL/GenBank/DDBJ databases">
        <authorList>
            <person name="Scholz U."/>
            <person name="Mascher M."/>
            <person name="Fiebig A."/>
        </authorList>
    </citation>
    <scope>NUCLEOTIDE SEQUENCE [LARGE SCALE GENOMIC DNA]</scope>
</reference>